<dbReference type="OrthoDB" id="2437677at2759"/>
<gene>
    <name evidence="3" type="ORF">Glove_406g94</name>
</gene>
<organism evidence="3 4">
    <name type="scientific">Diversispora epigaea</name>
    <dbReference type="NCBI Taxonomy" id="1348612"/>
    <lineage>
        <taxon>Eukaryota</taxon>
        <taxon>Fungi</taxon>
        <taxon>Fungi incertae sedis</taxon>
        <taxon>Mucoromycota</taxon>
        <taxon>Glomeromycotina</taxon>
        <taxon>Glomeromycetes</taxon>
        <taxon>Diversisporales</taxon>
        <taxon>Diversisporaceae</taxon>
        <taxon>Diversispora</taxon>
    </lineage>
</organism>
<keyword evidence="2" id="KW-0812">Transmembrane</keyword>
<dbReference type="EMBL" id="PQFF01000361">
    <property type="protein sequence ID" value="RHZ56108.1"/>
    <property type="molecule type" value="Genomic_DNA"/>
</dbReference>
<proteinExistence type="predicted"/>
<dbReference type="Proteomes" id="UP000266861">
    <property type="component" value="Unassembled WGS sequence"/>
</dbReference>
<keyword evidence="4" id="KW-1185">Reference proteome</keyword>
<feature type="region of interest" description="Disordered" evidence="1">
    <location>
        <begin position="1"/>
        <end position="22"/>
    </location>
</feature>
<name>A0A397H2M9_9GLOM</name>
<protein>
    <recommendedName>
        <fullName evidence="5">Ubiquitin-like domain-containing protein</fullName>
    </recommendedName>
</protein>
<dbReference type="AlphaFoldDB" id="A0A397H2M9"/>
<feature type="transmembrane region" description="Helical" evidence="2">
    <location>
        <begin position="183"/>
        <end position="207"/>
    </location>
</feature>
<reference evidence="3 4" key="1">
    <citation type="submission" date="2018-08" db="EMBL/GenBank/DDBJ databases">
        <title>Genome and evolution of the arbuscular mycorrhizal fungus Diversispora epigaea (formerly Glomus versiforme) and its bacterial endosymbionts.</title>
        <authorList>
            <person name="Sun X."/>
            <person name="Fei Z."/>
            <person name="Harrison M."/>
        </authorList>
    </citation>
    <scope>NUCLEOTIDE SEQUENCE [LARGE SCALE GENOMIC DNA]</scope>
    <source>
        <strain evidence="3 4">IT104</strain>
    </source>
</reference>
<evidence type="ECO:0000256" key="1">
    <source>
        <dbReference type="SAM" id="MobiDB-lite"/>
    </source>
</evidence>
<evidence type="ECO:0000256" key="2">
    <source>
        <dbReference type="SAM" id="Phobius"/>
    </source>
</evidence>
<evidence type="ECO:0008006" key="5">
    <source>
        <dbReference type="Google" id="ProtNLM"/>
    </source>
</evidence>
<keyword evidence="2" id="KW-1133">Transmembrane helix</keyword>
<sequence length="212" mass="23970">MQTRSKTKKDVPLTIASTSGTSTGAEINENVESVPHLRKELSMSSGFENLQLGRPSKVWVKYGNNQPAKIVFNEEDVDDLKEAIRKKLSPNFNDVSVDNITLRRYGEEVDLRGDLTVDKSLITTYDNPLQVIVNAPATLKRKHEESSEILSEFIKSTVREELSQKNVNVIKVSNLSDSKARDIVGNLGITFLNVGILFLYYLMIYYLPFIHY</sequence>
<evidence type="ECO:0000313" key="4">
    <source>
        <dbReference type="Proteomes" id="UP000266861"/>
    </source>
</evidence>
<comment type="caution">
    <text evidence="3">The sequence shown here is derived from an EMBL/GenBank/DDBJ whole genome shotgun (WGS) entry which is preliminary data.</text>
</comment>
<accession>A0A397H2M9</accession>
<keyword evidence="2" id="KW-0472">Membrane</keyword>
<evidence type="ECO:0000313" key="3">
    <source>
        <dbReference type="EMBL" id="RHZ56108.1"/>
    </source>
</evidence>